<reference evidence="2" key="2">
    <citation type="journal article" date="2015" name="Data Brief">
        <title>Shoot transcriptome of the giant reed, Arundo donax.</title>
        <authorList>
            <person name="Barrero R.A."/>
            <person name="Guerrero F.D."/>
            <person name="Moolhuijzen P."/>
            <person name="Goolsby J.A."/>
            <person name="Tidwell J."/>
            <person name="Bellgard S.E."/>
            <person name="Bellgard M.I."/>
        </authorList>
    </citation>
    <scope>NUCLEOTIDE SEQUENCE</scope>
    <source>
        <tissue evidence="2">Shoot tissue taken approximately 20 cm above the soil surface</tissue>
    </source>
</reference>
<organism evidence="2">
    <name type="scientific">Arundo donax</name>
    <name type="common">Giant reed</name>
    <name type="synonym">Donax arundinaceus</name>
    <dbReference type="NCBI Taxonomy" id="35708"/>
    <lineage>
        <taxon>Eukaryota</taxon>
        <taxon>Viridiplantae</taxon>
        <taxon>Streptophyta</taxon>
        <taxon>Embryophyta</taxon>
        <taxon>Tracheophyta</taxon>
        <taxon>Spermatophyta</taxon>
        <taxon>Magnoliopsida</taxon>
        <taxon>Liliopsida</taxon>
        <taxon>Poales</taxon>
        <taxon>Poaceae</taxon>
        <taxon>PACMAD clade</taxon>
        <taxon>Arundinoideae</taxon>
        <taxon>Arundineae</taxon>
        <taxon>Arundo</taxon>
    </lineage>
</organism>
<name>A0A0A9GCX8_ARUDO</name>
<accession>A0A0A9GCX8</accession>
<feature type="region of interest" description="Disordered" evidence="1">
    <location>
        <begin position="53"/>
        <end position="74"/>
    </location>
</feature>
<evidence type="ECO:0000256" key="1">
    <source>
        <dbReference type="SAM" id="MobiDB-lite"/>
    </source>
</evidence>
<feature type="region of interest" description="Disordered" evidence="1">
    <location>
        <begin position="1"/>
        <end position="21"/>
    </location>
</feature>
<sequence length="74" mass="8779">MKLNKHKHENTLETKLSYPDTKPYKIAGSINMIQIKSQANQQIHHKMRVHNMLRSNQKDKSNKNHQKLKQTTMN</sequence>
<protein>
    <submittedName>
        <fullName evidence="2">Uncharacterized protein</fullName>
    </submittedName>
</protein>
<dbReference type="AlphaFoldDB" id="A0A0A9GCX8"/>
<dbReference type="EMBL" id="GBRH01176597">
    <property type="protein sequence ID" value="JAE21299.1"/>
    <property type="molecule type" value="Transcribed_RNA"/>
</dbReference>
<proteinExistence type="predicted"/>
<reference evidence="2" key="1">
    <citation type="submission" date="2014-09" db="EMBL/GenBank/DDBJ databases">
        <authorList>
            <person name="Magalhaes I.L.F."/>
            <person name="Oliveira U."/>
            <person name="Santos F.R."/>
            <person name="Vidigal T.H.D.A."/>
            <person name="Brescovit A.D."/>
            <person name="Santos A.J."/>
        </authorList>
    </citation>
    <scope>NUCLEOTIDE SEQUENCE</scope>
    <source>
        <tissue evidence="2">Shoot tissue taken approximately 20 cm above the soil surface</tissue>
    </source>
</reference>
<evidence type="ECO:0000313" key="2">
    <source>
        <dbReference type="EMBL" id="JAE21299.1"/>
    </source>
</evidence>